<dbReference type="STRING" id="633697.EubceDRAFT1_0944"/>
<dbReference type="NCBIfam" id="TIGR01549">
    <property type="entry name" value="HAD-SF-IA-v1"/>
    <property type="match status" value="1"/>
</dbReference>
<name>I5ASJ7_EUBC6</name>
<gene>
    <name evidence="1" type="ORF">EubceDRAFT1_0944</name>
</gene>
<dbReference type="InterPro" id="IPR041492">
    <property type="entry name" value="HAD_2"/>
</dbReference>
<accession>I5ASJ7</accession>
<dbReference type="eggNOG" id="COG0546">
    <property type="taxonomic scope" value="Bacteria"/>
</dbReference>
<dbReference type="InterPro" id="IPR006439">
    <property type="entry name" value="HAD-SF_hydro_IA"/>
</dbReference>
<reference evidence="1 2" key="2">
    <citation type="submission" date="2012-02" db="EMBL/GenBank/DDBJ databases">
        <title>Improved High-Quality Draft sequence of Eubacterium cellulosolvens 6.</title>
        <authorList>
            <consortium name="US DOE Joint Genome Institute"/>
            <person name="Lucas S."/>
            <person name="Han J."/>
            <person name="Lapidus A."/>
            <person name="Cheng J.-F."/>
            <person name="Goodwin L."/>
            <person name="Pitluck S."/>
            <person name="Peters L."/>
            <person name="Mikhailova N."/>
            <person name="Gu W."/>
            <person name="Detter J.C."/>
            <person name="Han C."/>
            <person name="Tapia R."/>
            <person name="Land M."/>
            <person name="Hauser L."/>
            <person name="Kyrpides N."/>
            <person name="Ivanova N."/>
            <person name="Pagani I."/>
            <person name="Johnson E."/>
            <person name="Mukhopadhyay B."/>
            <person name="Anderson I."/>
            <person name="Woyke T."/>
        </authorList>
    </citation>
    <scope>NUCLEOTIDE SEQUENCE [LARGE SCALE GENOMIC DNA]</scope>
    <source>
        <strain evidence="1 2">6</strain>
    </source>
</reference>
<protein>
    <submittedName>
        <fullName evidence="1">Haloacid dehalogenase superfamily enzyme, subfamily IA</fullName>
    </submittedName>
</protein>
<evidence type="ECO:0000313" key="1">
    <source>
        <dbReference type="EMBL" id="EIM56770.1"/>
    </source>
</evidence>
<dbReference type="Pfam" id="PF13419">
    <property type="entry name" value="HAD_2"/>
    <property type="match status" value="1"/>
</dbReference>
<evidence type="ECO:0000313" key="2">
    <source>
        <dbReference type="Proteomes" id="UP000005753"/>
    </source>
</evidence>
<dbReference type="OrthoDB" id="9807630at2"/>
<dbReference type="GO" id="GO:0008967">
    <property type="term" value="F:phosphoglycolate phosphatase activity"/>
    <property type="evidence" value="ECO:0007669"/>
    <property type="project" value="TreeGrafter"/>
</dbReference>
<dbReference type="InterPro" id="IPR023198">
    <property type="entry name" value="PGP-like_dom2"/>
</dbReference>
<dbReference type="PANTHER" id="PTHR43434">
    <property type="entry name" value="PHOSPHOGLYCOLATE PHOSPHATASE"/>
    <property type="match status" value="1"/>
</dbReference>
<dbReference type="InterPro" id="IPR050155">
    <property type="entry name" value="HAD-like_hydrolase_sf"/>
</dbReference>
<dbReference type="Proteomes" id="UP000005753">
    <property type="component" value="Chromosome"/>
</dbReference>
<dbReference type="EMBL" id="CM001487">
    <property type="protein sequence ID" value="EIM56770.1"/>
    <property type="molecule type" value="Genomic_DNA"/>
</dbReference>
<dbReference type="Gene3D" id="3.40.50.1000">
    <property type="entry name" value="HAD superfamily/HAD-like"/>
    <property type="match status" value="1"/>
</dbReference>
<keyword evidence="2" id="KW-1185">Reference proteome</keyword>
<sequence>MIRACIFDLDGTLTRTQESIARPVNRTLAHFGLPEMPVENFNYYAGDGLDNALRRALSDAGDPELKFFEEGRPLCRKLFVEEPLYHVEPYEHIVHMLRRLREAHMKLAVFSNKVHEGAIEVVETIFGKGVFDYIQGQSDAVPMKPDPTGAYEIMKKFGVEPRECMYFGDTNTDMLTGRNAGIFTVGVTWGFRPREELEEYGADHIVDDPMEIPDLVLRRTERDTNRS</sequence>
<dbReference type="SFLD" id="SFLDS00003">
    <property type="entry name" value="Haloacid_Dehalogenase"/>
    <property type="match status" value="1"/>
</dbReference>
<dbReference type="SFLD" id="SFLDG01135">
    <property type="entry name" value="C1.5.6:_HAD__Beta-PGM__Phospha"/>
    <property type="match status" value="1"/>
</dbReference>
<dbReference type="HOGENOM" id="CLU_045011_19_1_9"/>
<dbReference type="GO" id="GO:0006281">
    <property type="term" value="P:DNA repair"/>
    <property type="evidence" value="ECO:0007669"/>
    <property type="project" value="TreeGrafter"/>
</dbReference>
<dbReference type="PANTHER" id="PTHR43434:SF1">
    <property type="entry name" value="PHOSPHOGLYCOLATE PHOSPHATASE"/>
    <property type="match status" value="1"/>
</dbReference>
<dbReference type="InterPro" id="IPR023214">
    <property type="entry name" value="HAD_sf"/>
</dbReference>
<dbReference type="Gene3D" id="1.10.150.240">
    <property type="entry name" value="Putative phosphatase, domain 2"/>
    <property type="match status" value="1"/>
</dbReference>
<dbReference type="InterPro" id="IPR036412">
    <property type="entry name" value="HAD-like_sf"/>
</dbReference>
<dbReference type="SUPFAM" id="SSF56784">
    <property type="entry name" value="HAD-like"/>
    <property type="match status" value="1"/>
</dbReference>
<proteinExistence type="predicted"/>
<dbReference type="SFLD" id="SFLDG01129">
    <property type="entry name" value="C1.5:_HAD__Beta-PGM__Phosphata"/>
    <property type="match status" value="1"/>
</dbReference>
<reference evidence="1 2" key="1">
    <citation type="submission" date="2010-08" db="EMBL/GenBank/DDBJ databases">
        <authorList>
            <consortium name="US DOE Joint Genome Institute (JGI-PGF)"/>
            <person name="Lucas S."/>
            <person name="Copeland A."/>
            <person name="Lapidus A."/>
            <person name="Cheng J.-F."/>
            <person name="Bruce D."/>
            <person name="Goodwin L."/>
            <person name="Pitluck S."/>
            <person name="Land M.L."/>
            <person name="Hauser L."/>
            <person name="Chang Y.-J."/>
            <person name="Anderson I.J."/>
            <person name="Johnson E."/>
            <person name="Mulhopadhyay B."/>
            <person name="Kyrpides N."/>
            <person name="Woyke T.J."/>
        </authorList>
    </citation>
    <scope>NUCLEOTIDE SEQUENCE [LARGE SCALE GENOMIC DNA]</scope>
    <source>
        <strain evidence="1 2">6</strain>
    </source>
</reference>
<organism evidence="1 2">
    <name type="scientific">Eubacterium cellulosolvens (strain ATCC 43171 / JCM 9499 / 6)</name>
    <name type="common">Cillobacterium cellulosolvens</name>
    <dbReference type="NCBI Taxonomy" id="633697"/>
    <lineage>
        <taxon>Bacteria</taxon>
        <taxon>Bacillati</taxon>
        <taxon>Bacillota</taxon>
        <taxon>Clostridia</taxon>
        <taxon>Eubacteriales</taxon>
        <taxon>Eubacteriaceae</taxon>
        <taxon>Eubacterium</taxon>
    </lineage>
</organism>
<dbReference type="AlphaFoldDB" id="I5ASJ7"/>